<proteinExistence type="inferred from homology"/>
<dbReference type="OrthoDB" id="9991913at2759"/>
<evidence type="ECO:0000313" key="8">
    <source>
        <dbReference type="Proteomes" id="UP000799537"/>
    </source>
</evidence>
<dbReference type="EMBL" id="ML993602">
    <property type="protein sequence ID" value="KAF2164937.1"/>
    <property type="molecule type" value="Genomic_DNA"/>
</dbReference>
<dbReference type="GO" id="GO:0030267">
    <property type="term" value="F:glyoxylate reductase (NADPH) activity"/>
    <property type="evidence" value="ECO:0007669"/>
    <property type="project" value="TreeGrafter"/>
</dbReference>
<keyword evidence="3" id="KW-0520">NAD</keyword>
<dbReference type="InterPro" id="IPR050223">
    <property type="entry name" value="D-isomer_2-hydroxyacid_DH"/>
</dbReference>
<protein>
    <recommendedName>
        <fullName evidence="9">D-isomer specific 2-hydroxyacid dehydrogenase NAD-binding domain-containing protein</fullName>
    </recommendedName>
</protein>
<gene>
    <name evidence="7" type="ORF">M409DRAFT_24838</name>
</gene>
<feature type="domain" description="D-isomer specific 2-hydroxyacid dehydrogenase catalytic" evidence="5">
    <location>
        <begin position="20"/>
        <end position="332"/>
    </location>
</feature>
<dbReference type="CDD" id="cd12168">
    <property type="entry name" value="Mand_dh_like"/>
    <property type="match status" value="1"/>
</dbReference>
<evidence type="ECO:0008006" key="9">
    <source>
        <dbReference type="Google" id="ProtNLM"/>
    </source>
</evidence>
<keyword evidence="2 4" id="KW-0560">Oxidoreductase</keyword>
<keyword evidence="8" id="KW-1185">Reference proteome</keyword>
<dbReference type="GO" id="GO:0051287">
    <property type="term" value="F:NAD binding"/>
    <property type="evidence" value="ECO:0007669"/>
    <property type="project" value="InterPro"/>
</dbReference>
<dbReference type="PANTHER" id="PTHR10996:SF269">
    <property type="entry name" value="HYPOTHETICAL D-ISOMER SPECIFIC 2-HYDROXYACID DEHYDROGENASE (EUROFUNG)"/>
    <property type="match status" value="1"/>
</dbReference>
<dbReference type="GeneID" id="54560687"/>
<dbReference type="GO" id="GO:0005829">
    <property type="term" value="C:cytosol"/>
    <property type="evidence" value="ECO:0007669"/>
    <property type="project" value="TreeGrafter"/>
</dbReference>
<comment type="similarity">
    <text evidence="1 4">Belongs to the D-isomer specific 2-hydroxyacid dehydrogenase family.</text>
</comment>
<dbReference type="InterPro" id="IPR006139">
    <property type="entry name" value="D-isomer_2_OHA_DH_cat_dom"/>
</dbReference>
<dbReference type="InterPro" id="IPR029752">
    <property type="entry name" value="D-isomer_DH_CS1"/>
</dbReference>
<dbReference type="PANTHER" id="PTHR10996">
    <property type="entry name" value="2-HYDROXYACID DEHYDROGENASE-RELATED"/>
    <property type="match status" value="1"/>
</dbReference>
<evidence type="ECO:0000256" key="2">
    <source>
        <dbReference type="ARBA" id="ARBA00023002"/>
    </source>
</evidence>
<evidence type="ECO:0000256" key="1">
    <source>
        <dbReference type="ARBA" id="ARBA00005854"/>
    </source>
</evidence>
<dbReference type="InterPro" id="IPR036291">
    <property type="entry name" value="NAD(P)-bd_dom_sf"/>
</dbReference>
<dbReference type="Gene3D" id="3.40.50.720">
    <property type="entry name" value="NAD(P)-binding Rossmann-like Domain"/>
    <property type="match status" value="2"/>
</dbReference>
<name>A0A6A6CCL6_ZASCE</name>
<evidence type="ECO:0000313" key="7">
    <source>
        <dbReference type="EMBL" id="KAF2164937.1"/>
    </source>
</evidence>
<evidence type="ECO:0000259" key="5">
    <source>
        <dbReference type="Pfam" id="PF00389"/>
    </source>
</evidence>
<dbReference type="InterPro" id="IPR006140">
    <property type="entry name" value="D-isomer_DH_NAD-bd"/>
</dbReference>
<dbReference type="SUPFAM" id="SSF52283">
    <property type="entry name" value="Formate/glycerate dehydrogenase catalytic domain-like"/>
    <property type="match status" value="1"/>
</dbReference>
<evidence type="ECO:0000256" key="3">
    <source>
        <dbReference type="ARBA" id="ARBA00023027"/>
    </source>
</evidence>
<dbReference type="AlphaFoldDB" id="A0A6A6CCL6"/>
<accession>A0A6A6CCL6</accession>
<dbReference type="RefSeq" id="XP_033665826.1">
    <property type="nucleotide sequence ID" value="XM_033807415.1"/>
</dbReference>
<dbReference type="GO" id="GO:0016618">
    <property type="term" value="F:hydroxypyruvate reductase [NAD(P)H] activity"/>
    <property type="evidence" value="ECO:0007669"/>
    <property type="project" value="TreeGrafter"/>
</dbReference>
<evidence type="ECO:0000256" key="4">
    <source>
        <dbReference type="RuleBase" id="RU003719"/>
    </source>
</evidence>
<dbReference type="PROSITE" id="PS00670">
    <property type="entry name" value="D_2_HYDROXYACID_DH_2"/>
    <property type="match status" value="1"/>
</dbReference>
<dbReference type="Proteomes" id="UP000799537">
    <property type="component" value="Unassembled WGS sequence"/>
</dbReference>
<dbReference type="SUPFAM" id="SSF51735">
    <property type="entry name" value="NAD(P)-binding Rossmann-fold domains"/>
    <property type="match status" value="1"/>
</dbReference>
<sequence length="334" mass="37015">MSKRRVVALGATKYIGDEYLSSFKEKFNFSVLEAYDREQTKKLLPEDIKKNGPIDAFIIRMGTPPYEPFDQDLLGALMPDCKIITSASAGYNEFAVDWMTSEGITFCNTVDAVAEATADMAFFLVLAVLRNTSQAERSARAGTWRSLPALIPAKDPSGLTLGIIGMGAIGKYLAKKAVVFNMKIKYFNRHRLPEEIEQQYLATYCESLEALLSTSDVVSVNCPLNANTTDLLGKKQFAEMKHGSYLVNTARGAIIDEPALKEALDSGKIARAGLDVLCDEPNVDEWFLKHDNVIIQPHLGGLTDVAFHRAEKECFENIRAFFEKRKANSPVNVV</sequence>
<dbReference type="PROSITE" id="PS00671">
    <property type="entry name" value="D_2_HYDROXYACID_DH_3"/>
    <property type="match status" value="1"/>
</dbReference>
<organism evidence="7 8">
    <name type="scientific">Zasmidium cellare ATCC 36951</name>
    <dbReference type="NCBI Taxonomy" id="1080233"/>
    <lineage>
        <taxon>Eukaryota</taxon>
        <taxon>Fungi</taxon>
        <taxon>Dikarya</taxon>
        <taxon>Ascomycota</taxon>
        <taxon>Pezizomycotina</taxon>
        <taxon>Dothideomycetes</taxon>
        <taxon>Dothideomycetidae</taxon>
        <taxon>Mycosphaerellales</taxon>
        <taxon>Mycosphaerellaceae</taxon>
        <taxon>Zasmidium</taxon>
    </lineage>
</organism>
<reference evidence="7" key="1">
    <citation type="journal article" date="2020" name="Stud. Mycol.">
        <title>101 Dothideomycetes genomes: a test case for predicting lifestyles and emergence of pathogens.</title>
        <authorList>
            <person name="Haridas S."/>
            <person name="Albert R."/>
            <person name="Binder M."/>
            <person name="Bloem J."/>
            <person name="Labutti K."/>
            <person name="Salamov A."/>
            <person name="Andreopoulos B."/>
            <person name="Baker S."/>
            <person name="Barry K."/>
            <person name="Bills G."/>
            <person name="Bluhm B."/>
            <person name="Cannon C."/>
            <person name="Castanera R."/>
            <person name="Culley D."/>
            <person name="Daum C."/>
            <person name="Ezra D."/>
            <person name="Gonzalez J."/>
            <person name="Henrissat B."/>
            <person name="Kuo A."/>
            <person name="Liang C."/>
            <person name="Lipzen A."/>
            <person name="Lutzoni F."/>
            <person name="Magnuson J."/>
            <person name="Mondo S."/>
            <person name="Nolan M."/>
            <person name="Ohm R."/>
            <person name="Pangilinan J."/>
            <person name="Park H.-J."/>
            <person name="Ramirez L."/>
            <person name="Alfaro M."/>
            <person name="Sun H."/>
            <person name="Tritt A."/>
            <person name="Yoshinaga Y."/>
            <person name="Zwiers L.-H."/>
            <person name="Turgeon B."/>
            <person name="Goodwin S."/>
            <person name="Spatafora J."/>
            <person name="Crous P."/>
            <person name="Grigoriev I."/>
        </authorList>
    </citation>
    <scope>NUCLEOTIDE SEQUENCE</scope>
    <source>
        <strain evidence="7">ATCC 36951</strain>
    </source>
</reference>
<dbReference type="FunFam" id="3.40.50.720:FF:000203">
    <property type="entry name" value="D-3-phosphoglycerate dehydrogenase (SerA)"/>
    <property type="match status" value="1"/>
</dbReference>
<feature type="domain" description="D-isomer specific 2-hydroxyacid dehydrogenase NAD-binding" evidence="6">
    <location>
        <begin position="123"/>
        <end position="300"/>
    </location>
</feature>
<evidence type="ECO:0000259" key="6">
    <source>
        <dbReference type="Pfam" id="PF02826"/>
    </source>
</evidence>
<dbReference type="InterPro" id="IPR029753">
    <property type="entry name" value="D-isomer_DH_CS"/>
</dbReference>
<dbReference type="Pfam" id="PF02826">
    <property type="entry name" value="2-Hacid_dh_C"/>
    <property type="match status" value="1"/>
</dbReference>
<dbReference type="PROSITE" id="PS00065">
    <property type="entry name" value="D_2_HYDROXYACID_DH_1"/>
    <property type="match status" value="1"/>
</dbReference>
<dbReference type="Pfam" id="PF00389">
    <property type="entry name" value="2-Hacid_dh"/>
    <property type="match status" value="1"/>
</dbReference>